<feature type="transmembrane region" description="Helical" evidence="6">
    <location>
        <begin position="7"/>
        <end position="27"/>
    </location>
</feature>
<evidence type="ECO:0000256" key="4">
    <source>
        <dbReference type="ARBA" id="ARBA00022989"/>
    </source>
</evidence>
<gene>
    <name evidence="7" type="ORF">Ami103574_13825</name>
</gene>
<evidence type="ECO:0000256" key="2">
    <source>
        <dbReference type="ARBA" id="ARBA00022475"/>
    </source>
</evidence>
<reference evidence="7 8" key="1">
    <citation type="submission" date="2020-02" db="EMBL/GenBank/DDBJ databases">
        <authorList>
            <person name="Kim Y.B."/>
            <person name="Roh S.W."/>
        </authorList>
    </citation>
    <scope>NUCLEOTIDE SEQUENCE [LARGE SCALE GENOMIC DNA]</scope>
    <source>
        <strain evidence="7 8">DSM 103574</strain>
    </source>
</reference>
<dbReference type="PANTHER" id="PTHR30250">
    <property type="entry name" value="PST FAMILY PREDICTED COLANIC ACID TRANSPORTER"/>
    <property type="match status" value="1"/>
</dbReference>
<evidence type="ECO:0000313" key="8">
    <source>
        <dbReference type="Proteomes" id="UP000466848"/>
    </source>
</evidence>
<feature type="transmembrane region" description="Helical" evidence="6">
    <location>
        <begin position="87"/>
        <end position="107"/>
    </location>
</feature>
<dbReference type="InterPro" id="IPR002797">
    <property type="entry name" value="Polysacc_synth"/>
</dbReference>
<feature type="transmembrane region" description="Helical" evidence="6">
    <location>
        <begin position="119"/>
        <end position="139"/>
    </location>
</feature>
<dbReference type="AlphaFoldDB" id="A0A858BWJ6"/>
<evidence type="ECO:0000256" key="5">
    <source>
        <dbReference type="ARBA" id="ARBA00023136"/>
    </source>
</evidence>
<accession>A0A858BWJ6</accession>
<dbReference type="PANTHER" id="PTHR30250:SF21">
    <property type="entry name" value="LIPID II FLIPPASE MURJ"/>
    <property type="match status" value="1"/>
</dbReference>
<keyword evidence="4 6" id="KW-1133">Transmembrane helix</keyword>
<keyword evidence="8" id="KW-1185">Reference proteome</keyword>
<dbReference type="EMBL" id="CP048649">
    <property type="protein sequence ID" value="QIB70303.1"/>
    <property type="molecule type" value="Genomic_DNA"/>
</dbReference>
<sequence>MKRKSFVQGAVVLGSAGVLIKLMGAFFRIPLGNLIGTEGMAYYQMSYAFYVLFLTLSTAGIPIAISQMVSERVAVGRYYEAHRIFRISLIWLLCVGVLSAAALFFGAEKIAQLVNLEQVEYSLIAIAPALIFVPIMAAYRGYFQGRQDMHPTAVSQVTEQLFRVVAGLSLAYILLHKGKAFAAAGASFGATAGAVGGFGCMIILYFLARKKLWGDIRRTRYRGKAESATSILRKILLIVIPVAIGASIMPIMNAIDSVMVLGRLQDAGWSNGEAKALYGQLTGFAGSLIGLPQVFTQAVAMSLVPAITVAYQQKDTTFLHYNLKLSFRIAMLVGLPCAFGMMTLSEPIMVLLYPFQKASAVGAASCLFVMAFGIIFLSTVQTLTGALQGLGKPMIPVRNLFIGAIVKVILTYILTGFYEINVKGAAIGTVTAYIVASILNICAVKRLSGVSFDVVLTYVKPIASTLAMGAVAWFSYHISYGYLGNTFSTIIAIILGIVVYSTMILMTKAITDEELRLLPKGTKIAGMANKFSKK</sequence>
<dbReference type="Pfam" id="PF01943">
    <property type="entry name" value="Polysacc_synt"/>
    <property type="match status" value="1"/>
</dbReference>
<dbReference type="PIRSF" id="PIRSF038958">
    <property type="entry name" value="PG_synth_SpoVB"/>
    <property type="match status" value="1"/>
</dbReference>
<dbReference type="CDD" id="cd13124">
    <property type="entry name" value="MATE_SpoVB_like"/>
    <property type="match status" value="1"/>
</dbReference>
<keyword evidence="2" id="KW-1003">Cell membrane</keyword>
<dbReference type="RefSeq" id="WP_163067541.1">
    <property type="nucleotide sequence ID" value="NZ_CP048649.1"/>
</dbReference>
<evidence type="ECO:0000256" key="1">
    <source>
        <dbReference type="ARBA" id="ARBA00004651"/>
    </source>
</evidence>
<proteinExistence type="predicted"/>
<dbReference type="InterPro" id="IPR050833">
    <property type="entry name" value="Poly_Biosynth_Transport"/>
</dbReference>
<name>A0A858BWJ6_9FIRM</name>
<feature type="transmembrane region" description="Helical" evidence="6">
    <location>
        <begin position="424"/>
        <end position="443"/>
    </location>
</feature>
<feature type="transmembrane region" description="Helical" evidence="6">
    <location>
        <begin position="294"/>
        <end position="311"/>
    </location>
</feature>
<evidence type="ECO:0000313" key="7">
    <source>
        <dbReference type="EMBL" id="QIB70303.1"/>
    </source>
</evidence>
<evidence type="ECO:0000256" key="3">
    <source>
        <dbReference type="ARBA" id="ARBA00022692"/>
    </source>
</evidence>
<dbReference type="InterPro" id="IPR024923">
    <property type="entry name" value="PG_synth_SpoVB"/>
</dbReference>
<evidence type="ECO:0000256" key="6">
    <source>
        <dbReference type="SAM" id="Phobius"/>
    </source>
</evidence>
<feature type="transmembrane region" description="Helical" evidence="6">
    <location>
        <begin position="160"/>
        <end position="175"/>
    </location>
</feature>
<feature type="transmembrane region" description="Helical" evidence="6">
    <location>
        <begin position="482"/>
        <end position="506"/>
    </location>
</feature>
<feature type="transmembrane region" description="Helical" evidence="6">
    <location>
        <begin position="455"/>
        <end position="476"/>
    </location>
</feature>
<feature type="transmembrane region" description="Helical" evidence="6">
    <location>
        <begin position="181"/>
        <end position="208"/>
    </location>
</feature>
<feature type="transmembrane region" description="Helical" evidence="6">
    <location>
        <begin position="332"/>
        <end position="355"/>
    </location>
</feature>
<dbReference type="Proteomes" id="UP000466848">
    <property type="component" value="Chromosome"/>
</dbReference>
<organism evidence="7 8">
    <name type="scientific">Aminipila butyrica</name>
    <dbReference type="NCBI Taxonomy" id="433296"/>
    <lineage>
        <taxon>Bacteria</taxon>
        <taxon>Bacillati</taxon>
        <taxon>Bacillota</taxon>
        <taxon>Clostridia</taxon>
        <taxon>Peptostreptococcales</taxon>
        <taxon>Anaerovoracaceae</taxon>
        <taxon>Aminipila</taxon>
    </lineage>
</organism>
<dbReference type="KEGG" id="abut:Ami103574_13825"/>
<comment type="subcellular location">
    <subcellularLocation>
        <location evidence="1">Cell membrane</location>
        <topology evidence="1">Multi-pass membrane protein</topology>
    </subcellularLocation>
</comment>
<feature type="transmembrane region" description="Helical" evidence="6">
    <location>
        <begin position="399"/>
        <end position="418"/>
    </location>
</feature>
<feature type="transmembrane region" description="Helical" evidence="6">
    <location>
        <begin position="47"/>
        <end position="66"/>
    </location>
</feature>
<feature type="transmembrane region" description="Helical" evidence="6">
    <location>
        <begin position="361"/>
        <end position="387"/>
    </location>
</feature>
<protein>
    <submittedName>
        <fullName evidence="7">Polysaccharide biosynthesis protein</fullName>
    </submittedName>
</protein>
<keyword evidence="3 6" id="KW-0812">Transmembrane</keyword>
<keyword evidence="5 6" id="KW-0472">Membrane</keyword>
<dbReference type="GO" id="GO:0005886">
    <property type="term" value="C:plasma membrane"/>
    <property type="evidence" value="ECO:0007669"/>
    <property type="project" value="UniProtKB-SubCell"/>
</dbReference>
<feature type="transmembrane region" description="Helical" evidence="6">
    <location>
        <begin position="235"/>
        <end position="255"/>
    </location>
</feature>